<dbReference type="GO" id="GO:0015297">
    <property type="term" value="F:antiporter activity"/>
    <property type="evidence" value="ECO:0007669"/>
    <property type="project" value="InterPro"/>
</dbReference>
<dbReference type="InterPro" id="IPR051843">
    <property type="entry name" value="CPA1_transporter"/>
</dbReference>
<evidence type="ECO:0000313" key="7">
    <source>
        <dbReference type="EMBL" id="AHC14140.1"/>
    </source>
</evidence>
<keyword evidence="4 5" id="KW-0472">Membrane</keyword>
<feature type="transmembrane region" description="Helical" evidence="5">
    <location>
        <begin position="66"/>
        <end position="84"/>
    </location>
</feature>
<accession>V5WET4</accession>
<evidence type="ECO:0000256" key="5">
    <source>
        <dbReference type="SAM" id="Phobius"/>
    </source>
</evidence>
<dbReference type="EMBL" id="CP006939">
    <property type="protein sequence ID" value="AHC14140.1"/>
    <property type="molecule type" value="Genomic_DNA"/>
</dbReference>
<name>V5WET4_9SPIO</name>
<feature type="transmembrane region" description="Helical" evidence="5">
    <location>
        <begin position="208"/>
        <end position="230"/>
    </location>
</feature>
<feature type="domain" description="Cation/H+ exchanger transmembrane" evidence="6">
    <location>
        <begin position="17"/>
        <end position="395"/>
    </location>
</feature>
<keyword evidence="2 5" id="KW-0812">Transmembrane</keyword>
<feature type="transmembrane region" description="Helical" evidence="5">
    <location>
        <begin position="6"/>
        <end position="25"/>
    </location>
</feature>
<feature type="transmembrane region" description="Helical" evidence="5">
    <location>
        <begin position="162"/>
        <end position="188"/>
    </location>
</feature>
<keyword evidence="3 5" id="KW-1133">Transmembrane helix</keyword>
<feature type="transmembrane region" description="Helical" evidence="5">
    <location>
        <begin position="96"/>
        <end position="123"/>
    </location>
</feature>
<reference evidence="7 8" key="1">
    <citation type="journal article" date="2015" name="Stand. Genomic Sci.">
        <title>Complete genome sequence and description of Salinispira pacifica gen. nov., sp. nov., a novel spirochaete isolated form a hypersaline microbial mat.</title>
        <authorList>
            <person name="Ben Hania W."/>
            <person name="Joseph M."/>
            <person name="Schumann P."/>
            <person name="Bunk B."/>
            <person name="Fiebig A."/>
            <person name="Sproer C."/>
            <person name="Klenk H.P."/>
            <person name="Fardeau M.L."/>
            <person name="Spring S."/>
        </authorList>
    </citation>
    <scope>NUCLEOTIDE SEQUENCE [LARGE SCALE GENOMIC DNA]</scope>
    <source>
        <strain evidence="7 8">L21-RPul-D2</strain>
    </source>
</reference>
<gene>
    <name evidence="7" type="ORF">L21SP2_0715</name>
</gene>
<evidence type="ECO:0000259" key="6">
    <source>
        <dbReference type="Pfam" id="PF00999"/>
    </source>
</evidence>
<dbReference type="eggNOG" id="COG0025">
    <property type="taxonomic scope" value="Bacteria"/>
</dbReference>
<dbReference type="HOGENOM" id="CLU_018415_1_0_12"/>
<dbReference type="RefSeq" id="WP_024267071.1">
    <property type="nucleotide sequence ID" value="NC_023035.1"/>
</dbReference>
<feature type="transmembrane region" description="Helical" evidence="5">
    <location>
        <begin position="321"/>
        <end position="339"/>
    </location>
</feature>
<feature type="transmembrane region" description="Helical" evidence="5">
    <location>
        <begin position="37"/>
        <end position="54"/>
    </location>
</feature>
<feature type="transmembrane region" description="Helical" evidence="5">
    <location>
        <begin position="290"/>
        <end position="309"/>
    </location>
</feature>
<dbReference type="InterPro" id="IPR006153">
    <property type="entry name" value="Cation/H_exchanger_TM"/>
</dbReference>
<evidence type="ECO:0000256" key="3">
    <source>
        <dbReference type="ARBA" id="ARBA00022989"/>
    </source>
</evidence>
<dbReference type="InterPro" id="IPR038770">
    <property type="entry name" value="Na+/solute_symporter_sf"/>
</dbReference>
<dbReference type="Gene3D" id="1.20.1530.20">
    <property type="match status" value="1"/>
</dbReference>
<sequence>MSINPDISMTFELAVVAVLIGGYISAKAAGKAKLPPVLGMTLFGVTISLLQGRGLLGATPPLLEDIIPSLKSLALVVILLRAGLGIHLRTLKKIGLSAVLLSFVPMLMEALAVTAVSMVLFSWDAGQALLLGFLLAAVSPAVVVPSMLELKEKRYGEKNDVPTLVLAGASLDDVLAISLFTIVLHGFTGEGSSAGSPIQTVLMALGDVGLSLTLGILPGIAAGLILLWLFRRYHQSIRATEKTLLLLGSALALFSVGQSAHTAALLGIMTMGFILLRYHPPAARELGAKLGKAWIFAEILLFVFIGMAVDIDIALDAGLRGLIIIAAGLAARALGVLISCIPSPLNWKERLFVIVSYIPKATVQAALGAVPLAAGIPGGEQMLATAVLAIVVTAPLGLLGIRSLSPRLLDITFSPQQEPREEKP</sequence>
<dbReference type="GO" id="GO:0016020">
    <property type="term" value="C:membrane"/>
    <property type="evidence" value="ECO:0007669"/>
    <property type="project" value="UniProtKB-SubCell"/>
</dbReference>
<evidence type="ECO:0000256" key="2">
    <source>
        <dbReference type="ARBA" id="ARBA00022692"/>
    </source>
</evidence>
<feature type="transmembrane region" description="Helical" evidence="5">
    <location>
        <begin position="262"/>
        <end position="278"/>
    </location>
</feature>
<proteinExistence type="predicted"/>
<dbReference type="Proteomes" id="UP000018680">
    <property type="component" value="Chromosome"/>
</dbReference>
<dbReference type="AlphaFoldDB" id="V5WET4"/>
<dbReference type="GO" id="GO:1902600">
    <property type="term" value="P:proton transmembrane transport"/>
    <property type="evidence" value="ECO:0007669"/>
    <property type="project" value="InterPro"/>
</dbReference>
<organism evidence="7 8">
    <name type="scientific">Salinispira pacifica</name>
    <dbReference type="NCBI Taxonomy" id="1307761"/>
    <lineage>
        <taxon>Bacteria</taxon>
        <taxon>Pseudomonadati</taxon>
        <taxon>Spirochaetota</taxon>
        <taxon>Spirochaetia</taxon>
        <taxon>Spirochaetales</taxon>
        <taxon>Spirochaetaceae</taxon>
        <taxon>Salinispira</taxon>
    </lineage>
</organism>
<comment type="subcellular location">
    <subcellularLocation>
        <location evidence="1">Membrane</location>
        <topology evidence="1">Multi-pass membrane protein</topology>
    </subcellularLocation>
</comment>
<dbReference type="Pfam" id="PF00999">
    <property type="entry name" value="Na_H_Exchanger"/>
    <property type="match status" value="1"/>
</dbReference>
<feature type="transmembrane region" description="Helical" evidence="5">
    <location>
        <begin position="382"/>
        <end position="401"/>
    </location>
</feature>
<protein>
    <recommendedName>
        <fullName evidence="6">Cation/H+ exchanger transmembrane domain-containing protein</fullName>
    </recommendedName>
</protein>
<dbReference type="KEGG" id="slr:L21SP2_0715"/>
<dbReference type="PANTHER" id="PTHR31102">
    <property type="match status" value="1"/>
</dbReference>
<evidence type="ECO:0000256" key="1">
    <source>
        <dbReference type="ARBA" id="ARBA00004141"/>
    </source>
</evidence>
<feature type="transmembrane region" description="Helical" evidence="5">
    <location>
        <begin position="129"/>
        <end position="150"/>
    </location>
</feature>
<evidence type="ECO:0000313" key="8">
    <source>
        <dbReference type="Proteomes" id="UP000018680"/>
    </source>
</evidence>
<evidence type="ECO:0000256" key="4">
    <source>
        <dbReference type="ARBA" id="ARBA00023136"/>
    </source>
</evidence>
<dbReference type="STRING" id="1307761.L21SP2_0715"/>
<dbReference type="PANTHER" id="PTHR31102:SF1">
    <property type="entry name" value="CATION_H+ EXCHANGER DOMAIN-CONTAINING PROTEIN"/>
    <property type="match status" value="1"/>
</dbReference>
<keyword evidence="8" id="KW-1185">Reference proteome</keyword>